<evidence type="ECO:0000256" key="1">
    <source>
        <dbReference type="ARBA" id="ARBA00023015"/>
    </source>
</evidence>
<sequence length="176" mass="19722">MNKKSQILTLAENKVRSGGYGNFSFRELADEIGIKSSSVHYYFRTKSDLGAELAHQYTDVFLSSLNDEKEKLTGGSAINLYINAFKMALDKDQQMCLCGLLGAQSDALPEAVKIEIKRFFELNIAWLQQVYIEEKGLTVDQAKISAIRLLATLEGMMILAKVLDDITTFDSITDFF</sequence>
<dbReference type="SUPFAM" id="SSF48498">
    <property type="entry name" value="Tetracyclin repressor-like, C-terminal domain"/>
    <property type="match status" value="1"/>
</dbReference>
<evidence type="ECO:0000313" key="9">
    <source>
        <dbReference type="Proteomes" id="UP000321917"/>
    </source>
</evidence>
<evidence type="ECO:0000256" key="2">
    <source>
        <dbReference type="ARBA" id="ARBA00023125"/>
    </source>
</evidence>
<evidence type="ECO:0000259" key="5">
    <source>
        <dbReference type="PROSITE" id="PS50977"/>
    </source>
</evidence>
<dbReference type="SUPFAM" id="SSF46689">
    <property type="entry name" value="Homeodomain-like"/>
    <property type="match status" value="1"/>
</dbReference>
<name>A0A5C6QIJ9_9GAMM</name>
<protein>
    <submittedName>
        <fullName evidence="7">TetR/AcrR family transcriptional regulator</fullName>
    </submittedName>
</protein>
<dbReference type="Proteomes" id="UP000321525">
    <property type="component" value="Unassembled WGS sequence"/>
</dbReference>
<evidence type="ECO:0000256" key="3">
    <source>
        <dbReference type="ARBA" id="ARBA00023163"/>
    </source>
</evidence>
<evidence type="ECO:0000313" key="6">
    <source>
        <dbReference type="EMBL" id="TWX60221.1"/>
    </source>
</evidence>
<feature type="DNA-binding region" description="H-T-H motif" evidence="4">
    <location>
        <begin position="24"/>
        <end position="43"/>
    </location>
</feature>
<dbReference type="InterPro" id="IPR001647">
    <property type="entry name" value="HTH_TetR"/>
</dbReference>
<dbReference type="EMBL" id="VOLR01000010">
    <property type="protein sequence ID" value="TWX60221.1"/>
    <property type="molecule type" value="Genomic_DNA"/>
</dbReference>
<evidence type="ECO:0000313" key="8">
    <source>
        <dbReference type="Proteomes" id="UP000321525"/>
    </source>
</evidence>
<dbReference type="GO" id="GO:0003677">
    <property type="term" value="F:DNA binding"/>
    <property type="evidence" value="ECO:0007669"/>
    <property type="project" value="UniProtKB-UniRule"/>
</dbReference>
<dbReference type="EMBL" id="VOLQ01000009">
    <property type="protein sequence ID" value="TWX68986.1"/>
    <property type="molecule type" value="Genomic_DNA"/>
</dbReference>
<dbReference type="OrthoDB" id="9809772at2"/>
<comment type="caution">
    <text evidence="7">The sequence shown here is derived from an EMBL/GenBank/DDBJ whole genome shotgun (WGS) entry which is preliminary data.</text>
</comment>
<evidence type="ECO:0000313" key="7">
    <source>
        <dbReference type="EMBL" id="TWX68986.1"/>
    </source>
</evidence>
<dbReference type="PANTHER" id="PTHR47506">
    <property type="entry name" value="TRANSCRIPTIONAL REGULATORY PROTEIN"/>
    <property type="match status" value="1"/>
</dbReference>
<dbReference type="RefSeq" id="WP_146799397.1">
    <property type="nucleotide sequence ID" value="NZ_VOLP01000011.1"/>
</dbReference>
<accession>A0A5C6QIJ9</accession>
<keyword evidence="3" id="KW-0804">Transcription</keyword>
<evidence type="ECO:0000256" key="4">
    <source>
        <dbReference type="PROSITE-ProRule" id="PRU00335"/>
    </source>
</evidence>
<dbReference type="InterPro" id="IPR036271">
    <property type="entry name" value="Tet_transcr_reg_TetR-rel_C_sf"/>
</dbReference>
<proteinExistence type="predicted"/>
<keyword evidence="1" id="KW-0805">Transcription regulation</keyword>
<dbReference type="InterPro" id="IPR009057">
    <property type="entry name" value="Homeodomain-like_sf"/>
</dbReference>
<reference evidence="7 9" key="1">
    <citation type="submission" date="2019-07" db="EMBL/GenBank/DDBJ databases">
        <title>Genomes of sea-ice associated Colwellia species.</title>
        <authorList>
            <person name="Bowman J.P."/>
        </authorList>
    </citation>
    <scope>NUCLEOTIDE SEQUENCE [LARGE SCALE GENOMIC DNA]</scope>
    <source>
        <strain evidence="6 8">ACAM 607</strain>
        <strain evidence="7 9">IC036</strain>
    </source>
</reference>
<feature type="domain" description="HTH tetR-type" evidence="5">
    <location>
        <begin position="1"/>
        <end position="61"/>
    </location>
</feature>
<dbReference type="PANTHER" id="PTHR47506:SF6">
    <property type="entry name" value="HTH-TYPE TRANSCRIPTIONAL REPRESSOR NEMR"/>
    <property type="match status" value="1"/>
</dbReference>
<dbReference type="AlphaFoldDB" id="A0A5C6QIJ9"/>
<dbReference type="Gene3D" id="1.10.357.10">
    <property type="entry name" value="Tetracycline Repressor, domain 2"/>
    <property type="match status" value="1"/>
</dbReference>
<dbReference type="PROSITE" id="PS50977">
    <property type="entry name" value="HTH_TETR_2"/>
    <property type="match status" value="1"/>
</dbReference>
<organism evidence="7 9">
    <name type="scientific">Colwellia hornerae</name>
    <dbReference type="NCBI Taxonomy" id="89402"/>
    <lineage>
        <taxon>Bacteria</taxon>
        <taxon>Pseudomonadati</taxon>
        <taxon>Pseudomonadota</taxon>
        <taxon>Gammaproteobacteria</taxon>
        <taxon>Alteromonadales</taxon>
        <taxon>Colwelliaceae</taxon>
        <taxon>Colwellia</taxon>
    </lineage>
</organism>
<dbReference type="Proteomes" id="UP000321917">
    <property type="component" value="Unassembled WGS sequence"/>
</dbReference>
<dbReference type="Pfam" id="PF00440">
    <property type="entry name" value="TetR_N"/>
    <property type="match status" value="1"/>
</dbReference>
<keyword evidence="8" id="KW-1185">Reference proteome</keyword>
<keyword evidence="2 4" id="KW-0238">DNA-binding</keyword>
<gene>
    <name evidence="6" type="ORF">ESZ26_08925</name>
    <name evidence="7" type="ORF">ESZ27_06505</name>
</gene>